<dbReference type="AlphaFoldDB" id="A0A1I7B1G3"/>
<sequence>MTLVLHVGGPRHREVAEVPAAQLSSARLVYDGPQWFGVYERFEPVQRRQTAQGSAEVWVVRE</sequence>
<name>A0A1I7B1G3_9ACTN</name>
<proteinExistence type="predicted"/>
<gene>
    <name evidence="1" type="ORF">SAMN05660657_03235</name>
</gene>
<dbReference type="STRING" id="1296565.SAMN05660657_03235"/>
<evidence type="ECO:0000313" key="1">
    <source>
        <dbReference type="EMBL" id="SFT80971.1"/>
    </source>
</evidence>
<dbReference type="Proteomes" id="UP000199546">
    <property type="component" value="Unassembled WGS sequence"/>
</dbReference>
<organism evidence="1 2">
    <name type="scientific">Geodermatophilus amargosae</name>
    <dbReference type="NCBI Taxonomy" id="1296565"/>
    <lineage>
        <taxon>Bacteria</taxon>
        <taxon>Bacillati</taxon>
        <taxon>Actinomycetota</taxon>
        <taxon>Actinomycetes</taxon>
        <taxon>Geodermatophilales</taxon>
        <taxon>Geodermatophilaceae</taxon>
        <taxon>Geodermatophilus</taxon>
    </lineage>
</organism>
<accession>A0A1I7B1G3</accession>
<dbReference type="OrthoDB" id="5194421at2"/>
<reference evidence="2" key="1">
    <citation type="submission" date="2016-10" db="EMBL/GenBank/DDBJ databases">
        <authorList>
            <person name="Varghese N."/>
            <person name="Submissions S."/>
        </authorList>
    </citation>
    <scope>NUCLEOTIDE SEQUENCE [LARGE SCALE GENOMIC DNA]</scope>
    <source>
        <strain evidence="2">DSM 46136</strain>
    </source>
</reference>
<evidence type="ECO:0000313" key="2">
    <source>
        <dbReference type="Proteomes" id="UP000199546"/>
    </source>
</evidence>
<dbReference type="EMBL" id="FPBA01000011">
    <property type="protein sequence ID" value="SFT80971.1"/>
    <property type="molecule type" value="Genomic_DNA"/>
</dbReference>
<protein>
    <submittedName>
        <fullName evidence="1">Uncharacterized protein</fullName>
    </submittedName>
</protein>
<keyword evidence="2" id="KW-1185">Reference proteome</keyword>
<dbReference type="RefSeq" id="WP_093580724.1">
    <property type="nucleotide sequence ID" value="NZ_FPBA01000011.1"/>
</dbReference>